<sequence length="248" mass="25995">MARTVVISGGGSGIGFAAAETFAADGDQVVLLGRRQEVLAEAAEKIPGAAFFPVDLTDPRATRAAADFIYQQYGTVDVIVHSAGGNGVLETPVEHADLLEAIAHDWTLNFRLNTLTAVLLTEALKERLVDGSGRVLFISSIAAYRGSGRVAYGAAKAGLHPYAVRLAGELGPRGITVNVVAPGLIDHTPFFGEPMTDERLKRRVEETMTGRVGVPSDVASTLHFLASPAAGHITSQVIQVNGGAETSH</sequence>
<comment type="similarity">
    <text evidence="1">Belongs to the short-chain dehydrogenases/reductases (SDR) family.</text>
</comment>
<keyword evidence="2" id="KW-0560">Oxidoreductase</keyword>
<dbReference type="Proteomes" id="UP001500393">
    <property type="component" value="Unassembled WGS sequence"/>
</dbReference>
<feature type="domain" description="Ketoreductase" evidence="3">
    <location>
        <begin position="3"/>
        <end position="188"/>
    </location>
</feature>
<organism evidence="4 5">
    <name type="scientific">Kribbella sancticallisti</name>
    <dbReference type="NCBI Taxonomy" id="460087"/>
    <lineage>
        <taxon>Bacteria</taxon>
        <taxon>Bacillati</taxon>
        <taxon>Actinomycetota</taxon>
        <taxon>Actinomycetes</taxon>
        <taxon>Propionibacteriales</taxon>
        <taxon>Kribbellaceae</taxon>
        <taxon>Kribbella</taxon>
    </lineage>
</organism>
<dbReference type="SMART" id="SM00822">
    <property type="entry name" value="PKS_KR"/>
    <property type="match status" value="1"/>
</dbReference>
<keyword evidence="5" id="KW-1185">Reference proteome</keyword>
<name>A0ABN2ESX9_9ACTN</name>
<evidence type="ECO:0000259" key="3">
    <source>
        <dbReference type="SMART" id="SM00822"/>
    </source>
</evidence>
<dbReference type="InterPro" id="IPR057326">
    <property type="entry name" value="KR_dom"/>
</dbReference>
<dbReference type="Pfam" id="PF13561">
    <property type="entry name" value="adh_short_C2"/>
    <property type="match status" value="1"/>
</dbReference>
<dbReference type="EMBL" id="BAAAOS010000066">
    <property type="protein sequence ID" value="GAA1616805.1"/>
    <property type="molecule type" value="Genomic_DNA"/>
</dbReference>
<gene>
    <name evidence="4" type="ORF">GCM10009789_83520</name>
</gene>
<proteinExistence type="inferred from homology"/>
<protein>
    <submittedName>
        <fullName evidence="4">SDR family oxidoreductase</fullName>
    </submittedName>
</protein>
<reference evidence="4 5" key="1">
    <citation type="journal article" date="2019" name="Int. J. Syst. Evol. Microbiol.">
        <title>The Global Catalogue of Microorganisms (GCM) 10K type strain sequencing project: providing services to taxonomists for standard genome sequencing and annotation.</title>
        <authorList>
            <consortium name="The Broad Institute Genomics Platform"/>
            <consortium name="The Broad Institute Genome Sequencing Center for Infectious Disease"/>
            <person name="Wu L."/>
            <person name="Ma J."/>
        </authorList>
    </citation>
    <scope>NUCLEOTIDE SEQUENCE [LARGE SCALE GENOMIC DNA]</scope>
    <source>
        <strain evidence="4 5">JCM 14969</strain>
    </source>
</reference>
<comment type="caution">
    <text evidence="4">The sequence shown here is derived from an EMBL/GenBank/DDBJ whole genome shotgun (WGS) entry which is preliminary data.</text>
</comment>
<dbReference type="InterPro" id="IPR036291">
    <property type="entry name" value="NAD(P)-bd_dom_sf"/>
</dbReference>
<dbReference type="PANTHER" id="PTHR42760">
    <property type="entry name" value="SHORT-CHAIN DEHYDROGENASES/REDUCTASES FAMILY MEMBER"/>
    <property type="match status" value="1"/>
</dbReference>
<dbReference type="InterPro" id="IPR002347">
    <property type="entry name" value="SDR_fam"/>
</dbReference>
<evidence type="ECO:0000313" key="4">
    <source>
        <dbReference type="EMBL" id="GAA1616805.1"/>
    </source>
</evidence>
<evidence type="ECO:0000256" key="1">
    <source>
        <dbReference type="ARBA" id="ARBA00006484"/>
    </source>
</evidence>
<dbReference type="PANTHER" id="PTHR42760:SF133">
    <property type="entry name" value="3-OXOACYL-[ACYL-CARRIER-PROTEIN] REDUCTASE"/>
    <property type="match status" value="1"/>
</dbReference>
<dbReference type="RefSeq" id="WP_344222324.1">
    <property type="nucleotide sequence ID" value="NZ_BAAAOS010000066.1"/>
</dbReference>
<evidence type="ECO:0000313" key="5">
    <source>
        <dbReference type="Proteomes" id="UP001500393"/>
    </source>
</evidence>
<dbReference type="PRINTS" id="PR00081">
    <property type="entry name" value="GDHRDH"/>
</dbReference>
<dbReference type="CDD" id="cd05233">
    <property type="entry name" value="SDR_c"/>
    <property type="match status" value="1"/>
</dbReference>
<evidence type="ECO:0000256" key="2">
    <source>
        <dbReference type="ARBA" id="ARBA00023002"/>
    </source>
</evidence>
<dbReference type="PRINTS" id="PR00080">
    <property type="entry name" value="SDRFAMILY"/>
</dbReference>
<dbReference type="SUPFAM" id="SSF51735">
    <property type="entry name" value="NAD(P)-binding Rossmann-fold domains"/>
    <property type="match status" value="1"/>
</dbReference>
<accession>A0ABN2ESX9</accession>
<dbReference type="Gene3D" id="3.40.50.720">
    <property type="entry name" value="NAD(P)-binding Rossmann-like Domain"/>
    <property type="match status" value="1"/>
</dbReference>